<dbReference type="InterPro" id="IPR046342">
    <property type="entry name" value="CBS_dom_sf"/>
</dbReference>
<evidence type="ECO:0000256" key="2">
    <source>
        <dbReference type="ARBA" id="ARBA00006337"/>
    </source>
</evidence>
<evidence type="ECO:0000313" key="15">
    <source>
        <dbReference type="Proteomes" id="UP001147700"/>
    </source>
</evidence>
<organism evidence="14 15">
    <name type="scientific">Solirubrobacter deserti</name>
    <dbReference type="NCBI Taxonomy" id="2282478"/>
    <lineage>
        <taxon>Bacteria</taxon>
        <taxon>Bacillati</taxon>
        <taxon>Actinomycetota</taxon>
        <taxon>Thermoleophilia</taxon>
        <taxon>Solirubrobacterales</taxon>
        <taxon>Solirubrobacteraceae</taxon>
        <taxon>Solirubrobacter</taxon>
    </lineage>
</organism>
<dbReference type="InterPro" id="IPR000644">
    <property type="entry name" value="CBS_dom"/>
</dbReference>
<feature type="transmembrane region" description="Helical" evidence="11">
    <location>
        <begin position="6"/>
        <end position="28"/>
    </location>
</feature>
<keyword evidence="3" id="KW-1003">Cell membrane</keyword>
<comment type="similarity">
    <text evidence="2">Belongs to the UPF0053 family.</text>
</comment>
<feature type="domain" description="CBS" evidence="12">
    <location>
        <begin position="269"/>
        <end position="326"/>
    </location>
</feature>
<comment type="caution">
    <text evidence="14">The sequence shown here is derived from an EMBL/GenBank/DDBJ whole genome shotgun (WGS) entry which is preliminary data.</text>
</comment>
<sequence>MDDLLRMLALLALIAGNAFFVVGEYSIVTARRSALRQRTGKGAQAALRLMEDPVRVISTVQVGITAIGVLSGIVGETAIRNLLGDAVPSWLAFLIAFSVVTYLSVVLGELVPKALTLEKAELLASLVARPIELLARVLRPVVWVLQGTASYLLRPFGITEVMAGESIQSADELRALVDEAEGQGVIPRAQEEMLHNVFDFASSEVRDVMVPQPDVVWIEASLTGDEALGLVVEHGHSRYPVGRESLDHLVGVVHFRDLLASRGELVGALARQPPIVPETKDLGALLREMREGRQAMAVVVDEYGSTAGIVTVHDVLEEIVGEIEDEFDLPNNELERIDDRTVEVSGSMSIDDFNEELGTELPQEGPRTLAGLVFDALGRRPQPGDEAAFDGVTLRIEDVDGLRITKLRASL</sequence>
<dbReference type="CDD" id="cd04590">
    <property type="entry name" value="CBS_pair_CorC_HlyC_assoc"/>
    <property type="match status" value="1"/>
</dbReference>
<dbReference type="InterPro" id="IPR051676">
    <property type="entry name" value="UPF0053_domain"/>
</dbReference>
<dbReference type="PANTHER" id="PTHR43099:SF2">
    <property type="entry name" value="UPF0053 PROTEIN YRKA"/>
    <property type="match status" value="1"/>
</dbReference>
<dbReference type="PANTHER" id="PTHR43099">
    <property type="entry name" value="UPF0053 PROTEIN YRKA"/>
    <property type="match status" value="1"/>
</dbReference>
<dbReference type="PROSITE" id="PS51371">
    <property type="entry name" value="CBS"/>
    <property type="match status" value="2"/>
</dbReference>
<dbReference type="Gene3D" id="3.10.580.10">
    <property type="entry name" value="CBS-domain"/>
    <property type="match status" value="1"/>
</dbReference>
<feature type="domain" description="CBS" evidence="12">
    <location>
        <begin position="209"/>
        <end position="268"/>
    </location>
</feature>
<dbReference type="SMART" id="SM00116">
    <property type="entry name" value="CBS"/>
    <property type="match status" value="2"/>
</dbReference>
<dbReference type="Pfam" id="PF00571">
    <property type="entry name" value="CBS"/>
    <property type="match status" value="2"/>
</dbReference>
<dbReference type="Pfam" id="PF01595">
    <property type="entry name" value="CNNM"/>
    <property type="match status" value="1"/>
</dbReference>
<dbReference type="InterPro" id="IPR016169">
    <property type="entry name" value="FAD-bd_PCMH_sub2"/>
</dbReference>
<feature type="domain" description="CNNM transmembrane" evidence="13">
    <location>
        <begin position="1"/>
        <end position="192"/>
    </location>
</feature>
<feature type="transmembrane region" description="Helical" evidence="11">
    <location>
        <begin position="87"/>
        <end position="111"/>
    </location>
</feature>
<evidence type="ECO:0000256" key="3">
    <source>
        <dbReference type="ARBA" id="ARBA00022475"/>
    </source>
</evidence>
<evidence type="ECO:0000256" key="9">
    <source>
        <dbReference type="PROSITE-ProRule" id="PRU00703"/>
    </source>
</evidence>
<evidence type="ECO:0000256" key="11">
    <source>
        <dbReference type="SAM" id="Phobius"/>
    </source>
</evidence>
<evidence type="ECO:0000256" key="5">
    <source>
        <dbReference type="ARBA" id="ARBA00022737"/>
    </source>
</evidence>
<dbReference type="SMART" id="SM01091">
    <property type="entry name" value="CorC_HlyC"/>
    <property type="match status" value="1"/>
</dbReference>
<keyword evidence="7 9" id="KW-0129">CBS domain</keyword>
<accession>A0ABT4RJ40</accession>
<evidence type="ECO:0000259" key="13">
    <source>
        <dbReference type="PROSITE" id="PS51846"/>
    </source>
</evidence>
<evidence type="ECO:0000256" key="8">
    <source>
        <dbReference type="ARBA" id="ARBA00023136"/>
    </source>
</evidence>
<evidence type="ECO:0000259" key="12">
    <source>
        <dbReference type="PROSITE" id="PS51371"/>
    </source>
</evidence>
<gene>
    <name evidence="14" type="ORF">OJ962_13720</name>
</gene>
<evidence type="ECO:0000256" key="10">
    <source>
        <dbReference type="PROSITE-ProRule" id="PRU01193"/>
    </source>
</evidence>
<keyword evidence="8 10" id="KW-0472">Membrane</keyword>
<dbReference type="Proteomes" id="UP001147700">
    <property type="component" value="Unassembled WGS sequence"/>
</dbReference>
<dbReference type="Gene3D" id="3.30.465.10">
    <property type="match status" value="1"/>
</dbReference>
<reference evidence="14" key="1">
    <citation type="submission" date="2022-10" db="EMBL/GenBank/DDBJ databases">
        <title>The WGS of Solirubrobacter sp. CPCC 204708.</title>
        <authorList>
            <person name="Jiang Z."/>
        </authorList>
    </citation>
    <scope>NUCLEOTIDE SEQUENCE</scope>
    <source>
        <strain evidence="14">CPCC 204708</strain>
    </source>
</reference>
<keyword evidence="5" id="KW-0677">Repeat</keyword>
<dbReference type="EMBL" id="JAPCID010000017">
    <property type="protein sequence ID" value="MDA0138556.1"/>
    <property type="molecule type" value="Genomic_DNA"/>
</dbReference>
<keyword evidence="4 10" id="KW-0812">Transmembrane</keyword>
<protein>
    <submittedName>
        <fullName evidence="14">Hemolysin family protein</fullName>
    </submittedName>
</protein>
<dbReference type="InterPro" id="IPR044751">
    <property type="entry name" value="Ion_transp-like_CBS"/>
</dbReference>
<dbReference type="Pfam" id="PF03471">
    <property type="entry name" value="CorC_HlyC"/>
    <property type="match status" value="1"/>
</dbReference>
<evidence type="ECO:0000256" key="4">
    <source>
        <dbReference type="ARBA" id="ARBA00022692"/>
    </source>
</evidence>
<evidence type="ECO:0000256" key="1">
    <source>
        <dbReference type="ARBA" id="ARBA00004651"/>
    </source>
</evidence>
<dbReference type="InterPro" id="IPR002550">
    <property type="entry name" value="CNNM"/>
</dbReference>
<dbReference type="InterPro" id="IPR036318">
    <property type="entry name" value="FAD-bd_PCMH-like_sf"/>
</dbReference>
<dbReference type="InterPro" id="IPR005170">
    <property type="entry name" value="Transptr-assoc_dom"/>
</dbReference>
<keyword evidence="6 10" id="KW-1133">Transmembrane helix</keyword>
<dbReference type="RefSeq" id="WP_202955238.1">
    <property type="nucleotide sequence ID" value="NZ_JAPCID010000017.1"/>
</dbReference>
<evidence type="ECO:0000256" key="7">
    <source>
        <dbReference type="ARBA" id="ARBA00023122"/>
    </source>
</evidence>
<evidence type="ECO:0000256" key="6">
    <source>
        <dbReference type="ARBA" id="ARBA00022989"/>
    </source>
</evidence>
<name>A0ABT4RJ40_9ACTN</name>
<comment type="subcellular location">
    <subcellularLocation>
        <location evidence="1">Cell membrane</location>
        <topology evidence="1">Multi-pass membrane protein</topology>
    </subcellularLocation>
</comment>
<feature type="transmembrane region" description="Helical" evidence="11">
    <location>
        <begin position="56"/>
        <end position="75"/>
    </location>
</feature>
<evidence type="ECO:0000313" key="14">
    <source>
        <dbReference type="EMBL" id="MDA0138556.1"/>
    </source>
</evidence>
<keyword evidence="15" id="KW-1185">Reference proteome</keyword>
<dbReference type="PROSITE" id="PS51846">
    <property type="entry name" value="CNNM"/>
    <property type="match status" value="1"/>
</dbReference>
<proteinExistence type="inferred from homology"/>
<dbReference type="SUPFAM" id="SSF54631">
    <property type="entry name" value="CBS-domain pair"/>
    <property type="match status" value="1"/>
</dbReference>
<dbReference type="SUPFAM" id="SSF56176">
    <property type="entry name" value="FAD-binding/transporter-associated domain-like"/>
    <property type="match status" value="1"/>
</dbReference>